<feature type="transmembrane region" description="Helical" evidence="1">
    <location>
        <begin position="12"/>
        <end position="32"/>
    </location>
</feature>
<keyword evidence="1" id="KW-1133">Transmembrane helix</keyword>
<dbReference type="AlphaFoldDB" id="A0A1A7R3B4"/>
<name>A0A1A7R3B4_9FLAO</name>
<dbReference type="EMBL" id="QLLQ01000001">
    <property type="protein sequence ID" value="RAJ27741.1"/>
    <property type="molecule type" value="Genomic_DNA"/>
</dbReference>
<dbReference type="Proteomes" id="UP000248987">
    <property type="component" value="Unassembled WGS sequence"/>
</dbReference>
<organism evidence="2 3">
    <name type="scientific">Gelidibacter algens</name>
    <dbReference type="NCBI Taxonomy" id="49280"/>
    <lineage>
        <taxon>Bacteria</taxon>
        <taxon>Pseudomonadati</taxon>
        <taxon>Bacteroidota</taxon>
        <taxon>Flavobacteriia</taxon>
        <taxon>Flavobacteriales</taxon>
        <taxon>Flavobacteriaceae</taxon>
        <taxon>Gelidibacter</taxon>
    </lineage>
</organism>
<evidence type="ECO:0000313" key="3">
    <source>
        <dbReference type="Proteomes" id="UP000248987"/>
    </source>
</evidence>
<dbReference type="RefSeq" id="WP_066432526.1">
    <property type="nucleotide sequence ID" value="NZ_LZRN01000010.1"/>
</dbReference>
<sequence>MKIRYQKKQLRITLIFGTLWFIFGIIQIFLLSSDEGDWINYLWMVLSLAYFGMYAYQHYNQYLTLENGFIKKGSPFAKKINLTEIRQIKHFAGDYILKTDNSQLEINIALIDPASLSELNMELKKLDVEWV</sequence>
<proteinExistence type="predicted"/>
<gene>
    <name evidence="2" type="ORF">LX77_00315</name>
</gene>
<feature type="transmembrane region" description="Helical" evidence="1">
    <location>
        <begin position="38"/>
        <end position="56"/>
    </location>
</feature>
<comment type="caution">
    <text evidence="2">The sequence shown here is derived from an EMBL/GenBank/DDBJ whole genome shotgun (WGS) entry which is preliminary data.</text>
</comment>
<protein>
    <recommendedName>
        <fullName evidence="4">PH (Pleckstrin Homology) domain-containing protein</fullName>
    </recommendedName>
</protein>
<dbReference type="OrthoDB" id="1452529at2"/>
<evidence type="ECO:0008006" key="4">
    <source>
        <dbReference type="Google" id="ProtNLM"/>
    </source>
</evidence>
<keyword evidence="1" id="KW-0472">Membrane</keyword>
<keyword evidence="1" id="KW-0812">Transmembrane</keyword>
<evidence type="ECO:0000256" key="1">
    <source>
        <dbReference type="SAM" id="Phobius"/>
    </source>
</evidence>
<evidence type="ECO:0000313" key="2">
    <source>
        <dbReference type="EMBL" id="RAJ27741.1"/>
    </source>
</evidence>
<reference evidence="2 3" key="1">
    <citation type="submission" date="2018-06" db="EMBL/GenBank/DDBJ databases">
        <title>Genomic Encyclopedia of Archaeal and Bacterial Type Strains, Phase II (KMG-II): from individual species to whole genera.</title>
        <authorList>
            <person name="Goeker M."/>
        </authorList>
    </citation>
    <scope>NUCLEOTIDE SEQUENCE [LARGE SCALE GENOMIC DNA]</scope>
    <source>
        <strain evidence="2 3">DSM 12408</strain>
    </source>
</reference>
<accession>A0A1A7R3B4</accession>
<keyword evidence="3" id="KW-1185">Reference proteome</keyword>